<keyword evidence="7 10" id="KW-1133">Transmembrane helix</keyword>
<dbReference type="Proteomes" id="UP000012960">
    <property type="component" value="Unplaced"/>
</dbReference>
<reference evidence="11" key="1">
    <citation type="submission" date="2021-03" db="EMBL/GenBank/DDBJ databases">
        <authorList>
            <consortium name="Genoscope - CEA"/>
            <person name="William W."/>
        </authorList>
    </citation>
    <scope>NUCLEOTIDE SEQUENCE</scope>
    <source>
        <strain evidence="11">Doubled-haploid Pahang</strain>
    </source>
</reference>
<dbReference type="Pfam" id="PF03030">
    <property type="entry name" value="H_PPase"/>
    <property type="match status" value="2"/>
</dbReference>
<feature type="transmembrane region" description="Helical" evidence="10">
    <location>
        <begin position="429"/>
        <end position="449"/>
    </location>
</feature>
<keyword evidence="5" id="KW-0460">Magnesium</keyword>
<dbReference type="GO" id="GO:0009678">
    <property type="term" value="F:diphosphate hydrolysis-driven proton transmembrane transporter activity"/>
    <property type="evidence" value="ECO:0000318"/>
    <property type="project" value="GO_Central"/>
</dbReference>
<keyword evidence="13" id="KW-1185">Reference proteome</keyword>
<feature type="transmembrane region" description="Helical" evidence="10">
    <location>
        <begin position="101"/>
        <end position="128"/>
    </location>
</feature>
<evidence type="ECO:0000256" key="5">
    <source>
        <dbReference type="ARBA" id="ARBA00022842"/>
    </source>
</evidence>
<dbReference type="Gramene" id="Ma06_t26130.1">
    <property type="protein sequence ID" value="Ma06_p26130.1"/>
    <property type="gene ID" value="Ma06_g26130"/>
</dbReference>
<proteinExistence type="predicted"/>
<dbReference type="GO" id="GO:0016020">
    <property type="term" value="C:membrane"/>
    <property type="evidence" value="ECO:0007669"/>
    <property type="project" value="InterPro"/>
</dbReference>
<feature type="transmembrane region" description="Helical" evidence="10">
    <location>
        <begin position="319"/>
        <end position="340"/>
    </location>
</feature>
<evidence type="ECO:0000313" key="12">
    <source>
        <dbReference type="EnsemblPlants" id="Ma06_p26130.1"/>
    </source>
</evidence>
<name>A0A804JKJ9_MUSAM</name>
<dbReference type="GO" id="GO:0055085">
    <property type="term" value="P:transmembrane transport"/>
    <property type="evidence" value="ECO:0000318"/>
    <property type="project" value="GO_Central"/>
</dbReference>
<protein>
    <recommendedName>
        <fullName evidence="2">H(+)-exporting diphosphatase</fullName>
        <ecNumber evidence="2">7.1.3.1</ecNumber>
    </recommendedName>
</protein>
<evidence type="ECO:0000256" key="10">
    <source>
        <dbReference type="SAM" id="Phobius"/>
    </source>
</evidence>
<evidence type="ECO:0000256" key="8">
    <source>
        <dbReference type="ARBA" id="ARBA00023065"/>
    </source>
</evidence>
<keyword evidence="6" id="KW-1278">Translocase</keyword>
<dbReference type="EC" id="7.1.3.1" evidence="2"/>
<dbReference type="GO" id="GO:0012505">
    <property type="term" value="C:endomembrane system"/>
    <property type="evidence" value="ECO:0007669"/>
    <property type="project" value="UniProtKB-SubCell"/>
</dbReference>
<evidence type="ECO:0000313" key="13">
    <source>
        <dbReference type="Proteomes" id="UP000012960"/>
    </source>
</evidence>
<dbReference type="InParanoid" id="A0A804JKJ9"/>
<evidence type="ECO:0000256" key="1">
    <source>
        <dbReference type="ARBA" id="ARBA00004127"/>
    </source>
</evidence>
<dbReference type="InterPro" id="IPR004131">
    <property type="entry name" value="PPase-energised_H-pump"/>
</dbReference>
<dbReference type="PANTHER" id="PTHR31998">
    <property type="entry name" value="K(+)-INSENSITIVE PYROPHOSPHATE-ENERGIZED PROTON PUMP"/>
    <property type="match status" value="1"/>
</dbReference>
<feature type="transmembrane region" description="Helical" evidence="10">
    <location>
        <begin position="54"/>
        <end position="80"/>
    </location>
</feature>
<organism evidence="12 13">
    <name type="scientific">Musa acuminata subsp. malaccensis</name>
    <name type="common">Wild banana</name>
    <name type="synonym">Musa malaccensis</name>
    <dbReference type="NCBI Taxonomy" id="214687"/>
    <lineage>
        <taxon>Eukaryota</taxon>
        <taxon>Viridiplantae</taxon>
        <taxon>Streptophyta</taxon>
        <taxon>Embryophyta</taxon>
        <taxon>Tracheophyta</taxon>
        <taxon>Spermatophyta</taxon>
        <taxon>Magnoliopsida</taxon>
        <taxon>Liliopsida</taxon>
        <taxon>Zingiberales</taxon>
        <taxon>Musaceae</taxon>
        <taxon>Musa</taxon>
    </lineage>
</organism>
<evidence type="ECO:0000256" key="2">
    <source>
        <dbReference type="ARBA" id="ARBA00013242"/>
    </source>
</evidence>
<dbReference type="GO" id="GO:0004427">
    <property type="term" value="F:inorganic diphosphate phosphatase activity"/>
    <property type="evidence" value="ECO:0007669"/>
    <property type="project" value="InterPro"/>
</dbReference>
<dbReference type="OMA" id="SMSHRIR"/>
<gene>
    <name evidence="11" type="ORF">GSMUA_169480.1</name>
</gene>
<comment type="subcellular location">
    <subcellularLocation>
        <location evidence="1">Endomembrane system</location>
        <topology evidence="1">Multi-pass membrane protein</topology>
    </subcellularLocation>
</comment>
<evidence type="ECO:0000256" key="6">
    <source>
        <dbReference type="ARBA" id="ARBA00022967"/>
    </source>
</evidence>
<keyword evidence="8" id="KW-0406">Ion transport</keyword>
<keyword evidence="9 10" id="KW-0472">Membrane</keyword>
<sequence>MICFIFFCICFIFLFIDKQRYSVTLFNSTGATSFLFTEYQYVGVFMVDKYCKPALANAVFSTVSFLLGAVTSVVSGFLGMKIATYANARTTLEARKGVGKAFITAFRSGAVMGFLLASNGLLVLYIAINLFKLYYGDDWEGLFEAITVYGLGGSSMALFGRVGGGIYTKAADVGADPVGKVERNIPEDDPRNPAVSCVVLGGKISVDILLGWDLICLARAESLCATLVVGSISSFGINHNFTAMCYPLLRQLTVSTTLMTVGIGIISWIALPSSFTIFNFGEHKQLFFCVAIGLWAGLVIGFVTEYYTSNAYRLENFNYAADSCRTGAATSVIFGLALGYKSVIIPIFATAVSIFVSFSFAAMYGIAVAALGMLSTIVTGQAIDAYGPISDNAGGIAEMASMSHRIREITDALDAAGNTTAAIGKGFDIGSAALVSLALFGAFVSRAAIKLWMFAHQKSSLGRLLVQCCLTGSQP</sequence>
<keyword evidence="3" id="KW-0813">Transport</keyword>
<evidence type="ECO:0000256" key="4">
    <source>
        <dbReference type="ARBA" id="ARBA00022692"/>
    </source>
</evidence>
<evidence type="ECO:0000256" key="3">
    <source>
        <dbReference type="ARBA" id="ARBA00022448"/>
    </source>
</evidence>
<reference evidence="12" key="2">
    <citation type="submission" date="2021-05" db="UniProtKB">
        <authorList>
            <consortium name="EnsemblPlants"/>
        </authorList>
    </citation>
    <scope>IDENTIFICATION</scope>
    <source>
        <strain evidence="12">subsp. malaccensis</strain>
    </source>
</reference>
<evidence type="ECO:0000256" key="9">
    <source>
        <dbReference type="ARBA" id="ARBA00023136"/>
    </source>
</evidence>
<accession>A0A804JKJ9</accession>
<evidence type="ECO:0000313" key="11">
    <source>
        <dbReference type="EMBL" id="CAG1847153.1"/>
    </source>
</evidence>
<dbReference type="GO" id="GO:0005773">
    <property type="term" value="C:vacuole"/>
    <property type="evidence" value="ECO:0000318"/>
    <property type="project" value="GO_Central"/>
</dbReference>
<dbReference type="AlphaFoldDB" id="A0A804JKJ9"/>
<feature type="transmembrane region" description="Helical" evidence="10">
    <location>
        <begin position="347"/>
        <end position="371"/>
    </location>
</feature>
<keyword evidence="4 10" id="KW-0812">Transmembrane</keyword>
<dbReference type="EnsemblPlants" id="Ma06_t26130.1">
    <property type="protein sequence ID" value="Ma06_p26130.1"/>
    <property type="gene ID" value="Ma06_g26130"/>
</dbReference>
<feature type="transmembrane region" description="Helical" evidence="10">
    <location>
        <begin position="258"/>
        <end position="279"/>
    </location>
</feature>
<evidence type="ECO:0000256" key="7">
    <source>
        <dbReference type="ARBA" id="ARBA00022989"/>
    </source>
</evidence>
<feature type="transmembrane region" description="Helical" evidence="10">
    <location>
        <begin position="286"/>
        <end position="307"/>
    </location>
</feature>
<dbReference type="EMBL" id="HG996471">
    <property type="protein sequence ID" value="CAG1847153.1"/>
    <property type="molecule type" value="Genomic_DNA"/>
</dbReference>